<dbReference type="Proteomes" id="UP000230025">
    <property type="component" value="Unassembled WGS sequence"/>
</dbReference>
<dbReference type="PROSITE" id="PS52015">
    <property type="entry name" value="TONB_CTD"/>
    <property type="match status" value="1"/>
</dbReference>
<dbReference type="AlphaFoldDB" id="A0A2M7GYC1"/>
<keyword evidence="2" id="KW-1133">Transmembrane helix</keyword>
<feature type="domain" description="TonB C-terminal" evidence="3">
    <location>
        <begin position="142"/>
        <end position="232"/>
    </location>
</feature>
<comment type="caution">
    <text evidence="4">The sequence shown here is derived from an EMBL/GenBank/DDBJ whole genome shotgun (WGS) entry which is preliminary data.</text>
</comment>
<dbReference type="Pfam" id="PF13103">
    <property type="entry name" value="TonB_2"/>
    <property type="match status" value="1"/>
</dbReference>
<feature type="transmembrane region" description="Helical" evidence="2">
    <location>
        <begin position="15"/>
        <end position="35"/>
    </location>
</feature>
<evidence type="ECO:0000313" key="4">
    <source>
        <dbReference type="EMBL" id="PIW33199.1"/>
    </source>
</evidence>
<name>A0A2M7GYC1_9BACT</name>
<dbReference type="InterPro" id="IPR037682">
    <property type="entry name" value="TonB_C"/>
</dbReference>
<evidence type="ECO:0000259" key="3">
    <source>
        <dbReference type="PROSITE" id="PS52015"/>
    </source>
</evidence>
<dbReference type="EMBL" id="PFFY01000207">
    <property type="protein sequence ID" value="PIW33199.1"/>
    <property type="molecule type" value="Genomic_DNA"/>
</dbReference>
<feature type="compositionally biased region" description="Basic and acidic residues" evidence="1">
    <location>
        <begin position="99"/>
        <end position="120"/>
    </location>
</feature>
<feature type="region of interest" description="Disordered" evidence="1">
    <location>
        <begin position="99"/>
        <end position="124"/>
    </location>
</feature>
<evidence type="ECO:0000256" key="1">
    <source>
        <dbReference type="SAM" id="MobiDB-lite"/>
    </source>
</evidence>
<dbReference type="Gene3D" id="3.30.1150.10">
    <property type="match status" value="1"/>
</dbReference>
<reference evidence="5" key="1">
    <citation type="submission" date="2017-09" db="EMBL/GenBank/DDBJ databases">
        <title>Depth-based differentiation of microbial function through sediment-hosted aquifers and enrichment of novel symbionts in the deep terrestrial subsurface.</title>
        <authorList>
            <person name="Probst A.J."/>
            <person name="Ladd B."/>
            <person name="Jarett J.K."/>
            <person name="Geller-Mcgrath D.E."/>
            <person name="Sieber C.M.K."/>
            <person name="Emerson J.B."/>
            <person name="Anantharaman K."/>
            <person name="Thomas B.C."/>
            <person name="Malmstrom R."/>
            <person name="Stieglmeier M."/>
            <person name="Klingl A."/>
            <person name="Woyke T."/>
            <person name="Ryan C.M."/>
            <person name="Banfield J.F."/>
        </authorList>
    </citation>
    <scope>NUCLEOTIDE SEQUENCE [LARGE SCALE GENOMIC DNA]</scope>
</reference>
<keyword evidence="2" id="KW-0472">Membrane</keyword>
<keyword evidence="2" id="KW-0812">Transmembrane</keyword>
<protein>
    <recommendedName>
        <fullName evidence="3">TonB C-terminal domain-containing protein</fullName>
    </recommendedName>
</protein>
<evidence type="ECO:0000256" key="2">
    <source>
        <dbReference type="SAM" id="Phobius"/>
    </source>
</evidence>
<gene>
    <name evidence="4" type="ORF">COW28_04420</name>
</gene>
<sequence>MSCLWGEREIMGKSFFISTLIHSLLIGVLFFNPAMRRNFYPGDRIQPVYLVKEPEMSSGEKSSGKEKEKATFIRPRMVLSSYSPLELKSLKEKILEKYSDTEEKKKSPEEKIEKKAREEEPAPPMSKKKASLLFLSPFPYPWYVTLLKNKIYTNWSPPSKFSILQEGAFSAFSFRIFKDGSIEKIRLKESSNVEILDQSARKSIEMIRDLPSLPDDWKEEYLDVTVRFSIEE</sequence>
<evidence type="ECO:0000313" key="5">
    <source>
        <dbReference type="Proteomes" id="UP000230025"/>
    </source>
</evidence>
<organism evidence="4 5">
    <name type="scientific">bacterium (Candidatus Ratteibacteria) CG15_BIG_FIL_POST_REV_8_21_14_020_41_12</name>
    <dbReference type="NCBI Taxonomy" id="2014291"/>
    <lineage>
        <taxon>Bacteria</taxon>
        <taxon>Candidatus Ratteibacteria</taxon>
    </lineage>
</organism>
<dbReference type="GO" id="GO:0055085">
    <property type="term" value="P:transmembrane transport"/>
    <property type="evidence" value="ECO:0007669"/>
    <property type="project" value="InterPro"/>
</dbReference>
<accession>A0A2M7GYC1</accession>
<proteinExistence type="predicted"/>
<dbReference type="SUPFAM" id="SSF74653">
    <property type="entry name" value="TolA/TonB C-terminal domain"/>
    <property type="match status" value="1"/>
</dbReference>